<keyword evidence="3" id="KW-0964">Secreted</keyword>
<gene>
    <name evidence="6" type="ORF">BXYJ_LOCUS13449</name>
</gene>
<sequence>MLQFFLITLCIFVIPQVQCFQNKQITASGSIQCQGKPAAGVKVELLEQDAFKDDHQIQGRSDEAGHFSLSAKDWDWTALRPFVFVYHKCNADGACVRTRLTMNKSQEDVISQDFGAIELSIPKFPTNSSESCD</sequence>
<evidence type="ECO:0000313" key="6">
    <source>
        <dbReference type="EMBL" id="CAD5233358.1"/>
    </source>
</evidence>
<evidence type="ECO:0000313" key="7">
    <source>
        <dbReference type="Proteomes" id="UP000659654"/>
    </source>
</evidence>
<dbReference type="AlphaFoldDB" id="A0A7I8X3R2"/>
<dbReference type="InterPro" id="IPR001534">
    <property type="entry name" value="Transthyretin-like"/>
</dbReference>
<evidence type="ECO:0000256" key="4">
    <source>
        <dbReference type="ARBA" id="ARBA00022729"/>
    </source>
</evidence>
<keyword evidence="4 5" id="KW-0732">Signal</keyword>
<evidence type="ECO:0000256" key="1">
    <source>
        <dbReference type="ARBA" id="ARBA00004613"/>
    </source>
</evidence>
<accession>A0A7I8X3R2</accession>
<dbReference type="InterPro" id="IPR038479">
    <property type="entry name" value="Transthyretin-like_sf"/>
</dbReference>
<proteinExistence type="inferred from homology"/>
<dbReference type="PANTHER" id="PTHR21700:SF33">
    <property type="entry name" value="TRANSTHYRETIN-LIKE PROTEIN 1"/>
    <property type="match status" value="1"/>
</dbReference>
<comment type="caution">
    <text evidence="6">The sequence shown here is derived from an EMBL/GenBank/DDBJ whole genome shotgun (WGS) entry which is preliminary data.</text>
</comment>
<feature type="signal peptide" evidence="5">
    <location>
        <begin position="1"/>
        <end position="19"/>
    </location>
</feature>
<comment type="subcellular location">
    <subcellularLocation>
        <location evidence="1">Secreted</location>
    </subcellularLocation>
</comment>
<feature type="chain" id="PRO_5036204469" evidence="5">
    <location>
        <begin position="20"/>
        <end position="133"/>
    </location>
</feature>
<organism evidence="6 7">
    <name type="scientific">Bursaphelenchus xylophilus</name>
    <name type="common">Pinewood nematode worm</name>
    <name type="synonym">Aphelenchoides xylophilus</name>
    <dbReference type="NCBI Taxonomy" id="6326"/>
    <lineage>
        <taxon>Eukaryota</taxon>
        <taxon>Metazoa</taxon>
        <taxon>Ecdysozoa</taxon>
        <taxon>Nematoda</taxon>
        <taxon>Chromadorea</taxon>
        <taxon>Rhabditida</taxon>
        <taxon>Tylenchina</taxon>
        <taxon>Tylenchomorpha</taxon>
        <taxon>Aphelenchoidea</taxon>
        <taxon>Aphelenchoididae</taxon>
        <taxon>Bursaphelenchus</taxon>
    </lineage>
</organism>
<name>A0A7I8X3R2_BURXY</name>
<reference evidence="6" key="1">
    <citation type="submission" date="2020-09" db="EMBL/GenBank/DDBJ databases">
        <authorList>
            <person name="Kikuchi T."/>
        </authorList>
    </citation>
    <scope>NUCLEOTIDE SEQUENCE</scope>
    <source>
        <strain evidence="6">Ka4C1</strain>
    </source>
</reference>
<dbReference type="EMBL" id="CAJFDI010000006">
    <property type="protein sequence ID" value="CAD5233358.1"/>
    <property type="molecule type" value="Genomic_DNA"/>
</dbReference>
<dbReference type="Gene3D" id="2.60.40.3330">
    <property type="match status" value="1"/>
</dbReference>
<evidence type="ECO:0000256" key="2">
    <source>
        <dbReference type="ARBA" id="ARBA00010112"/>
    </source>
</evidence>
<comment type="similarity">
    <text evidence="2">Belongs to the nematode transthyretin-like family.</text>
</comment>
<dbReference type="GO" id="GO:0005576">
    <property type="term" value="C:extracellular region"/>
    <property type="evidence" value="ECO:0007669"/>
    <property type="project" value="UniProtKB-SubCell"/>
</dbReference>
<dbReference type="PANTHER" id="PTHR21700">
    <property type="entry name" value="TRANSTHYRETIN-LIKE FAMILY PROTEIN-RELATED"/>
    <property type="match status" value="1"/>
</dbReference>
<dbReference type="Proteomes" id="UP000582659">
    <property type="component" value="Unassembled WGS sequence"/>
</dbReference>
<dbReference type="SMR" id="A0A7I8X3R2"/>
<dbReference type="Pfam" id="PF01060">
    <property type="entry name" value="TTR-52"/>
    <property type="match status" value="1"/>
</dbReference>
<dbReference type="GO" id="GO:0009986">
    <property type="term" value="C:cell surface"/>
    <property type="evidence" value="ECO:0007669"/>
    <property type="project" value="InterPro"/>
</dbReference>
<evidence type="ECO:0000256" key="3">
    <source>
        <dbReference type="ARBA" id="ARBA00022525"/>
    </source>
</evidence>
<keyword evidence="7" id="KW-1185">Reference proteome</keyword>
<protein>
    <submittedName>
        <fullName evidence="6">(pine wood nematode) hypothetical protein</fullName>
    </submittedName>
</protein>
<evidence type="ECO:0000256" key="5">
    <source>
        <dbReference type="SAM" id="SignalP"/>
    </source>
</evidence>
<dbReference type="Proteomes" id="UP000659654">
    <property type="component" value="Unassembled WGS sequence"/>
</dbReference>
<dbReference type="EMBL" id="CAJFCV020000006">
    <property type="protein sequence ID" value="CAG9128324.1"/>
    <property type="molecule type" value="Genomic_DNA"/>
</dbReference>